<sequence>MRSIPRPCAWTCTDGWRGSWPSSRLLRPSRRVQAGAQLQPREARWTLIPTPRVTDAALRSAVVTAAAAASSPAAASRTATTPSGGEGATTTAPGLYGVPGLHTPEDLISLATRIVLHCQELQLLLELGSVAVAADAAAAGAVAAAASAVRRHHEAVSWLKPLAEHCAAHHTQRAWRRAAGRAVRALQAVEELLADRLAERPEWGWRAEQLTGLRPGQGPEVAAGAVDGGAGAAPQDADRAPGAPEEKKEGSRLGQLAPPASLGGPGGAAAGPSSETSAGIRGEAAGSSGSVGSAGAERQGVRTSGSEAAVAAAASGAPAAAGAGGELRLVSEAVSRAIGMTGEERGERRALEALEGRLVAAFRAALTDPRVVPAPLVVLHDSEVRGDPLLARHVTPATEAEVAAARARASVTLPLVLPPEGEEEEAGEAGEAGEVGAGEEPVAEVELGPVAAATTRALTRGGRLWSLRLTGPLTSLLLAEHPSSQVRRAVAAVTHGSQAAAALRFMDLLRPLRDELAVCMGQPSYAHLKMAGSVAADPRVALALLADILSAVRPLADQEVAAMQELQMRLVLQEEEEEERGRGRGRFGFGGRGGGLEATEAEVEPQDPLDLRGSVDFLTALQRPPPLGAEQWRELAPFFTIEGLLQGLSRQLAHVVGVELRNTALGPSELWHPGSVIRLELREAAGAGAGGGGGGSSGGRTRGSVTPGDLLGVLYVYLDPDCDLPYTVLVRHGYEGYDEGHPAPWLQPNDHLDPPSPPSRFQSHPEAPPSNEPPGPPEQQTQHSAAADRDRDRSARPRLRRQSHQPPTAAAAAPAATTAPAPAAAAPAPAAVAAAGSERRSGGCVPHVALHLPAGQVTQGPGGFLVPEHPGLIRTLAHEMGHALHYVLSYSPGSLPDSNACFSSTDFLELPSHILERWAADPRVISDLSCHALSGARLPPRRCASVAATPGRQPTWLELQQHTLAAAADLLMHLHGHAVDLQRLRLVPQPPPQPPQPPSPAETTNTTPHPSARQAPPLAPEAPASPPGSAVLDLESVPSLDLVSALWAEHSSLPGGSFQPTRGLMALLPGLLHNGAAMYSYPAAQLVAAAVWERHFEAGEATAEEGWGEGGEAVGLLGSVAAARCGRLLRRWLLEVGEPGGAAAALEALLGPGSVRRVRMGRGEGAVVQRGRDAEGGGGEREDGGVDDAAGCVFGVIPDLAQEAFQGADPLVF</sequence>
<feature type="region of interest" description="Disordered" evidence="8">
    <location>
        <begin position="210"/>
        <end position="302"/>
    </location>
</feature>
<comment type="similarity">
    <text evidence="1 7">Belongs to the peptidase M3 family.</text>
</comment>
<gene>
    <name evidence="10" type="primary">PLEST010772</name>
    <name evidence="10" type="ORF">PLESTB_001351700</name>
</gene>
<evidence type="ECO:0000313" key="11">
    <source>
        <dbReference type="Proteomes" id="UP001165080"/>
    </source>
</evidence>
<dbReference type="SUPFAM" id="SSF55486">
    <property type="entry name" value="Metalloproteases ('zincins'), catalytic domain"/>
    <property type="match status" value="1"/>
</dbReference>
<evidence type="ECO:0000256" key="8">
    <source>
        <dbReference type="SAM" id="MobiDB-lite"/>
    </source>
</evidence>
<feature type="compositionally biased region" description="Low complexity" evidence="8">
    <location>
        <begin position="270"/>
        <end position="296"/>
    </location>
</feature>
<dbReference type="GO" id="GO:0006518">
    <property type="term" value="P:peptide metabolic process"/>
    <property type="evidence" value="ECO:0007669"/>
    <property type="project" value="TreeGrafter"/>
</dbReference>
<dbReference type="Pfam" id="PF01432">
    <property type="entry name" value="Peptidase_M3"/>
    <property type="match status" value="1"/>
</dbReference>
<dbReference type="InterPro" id="IPR024077">
    <property type="entry name" value="Neurolysin/TOP_dom2"/>
</dbReference>
<dbReference type="Proteomes" id="UP001165080">
    <property type="component" value="Unassembled WGS sequence"/>
</dbReference>
<keyword evidence="2 7" id="KW-0645">Protease</keyword>
<dbReference type="GO" id="GO:0006508">
    <property type="term" value="P:proteolysis"/>
    <property type="evidence" value="ECO:0007669"/>
    <property type="project" value="UniProtKB-KW"/>
</dbReference>
<feature type="compositionally biased region" description="Pro residues" evidence="8">
    <location>
        <begin position="766"/>
        <end position="777"/>
    </location>
</feature>
<keyword evidence="5 7" id="KW-0862">Zinc</keyword>
<comment type="caution">
    <text evidence="10">The sequence shown here is derived from an EMBL/GenBank/DDBJ whole genome shotgun (WGS) entry which is preliminary data.</text>
</comment>
<keyword evidence="3 7" id="KW-0479">Metal-binding</keyword>
<reference evidence="10 11" key="1">
    <citation type="journal article" date="2023" name="Commun. Biol.">
        <title>Reorganization of the ancestral sex-determining regions during the evolution of trioecy in Pleodorina starrii.</title>
        <authorList>
            <person name="Takahashi K."/>
            <person name="Suzuki S."/>
            <person name="Kawai-Toyooka H."/>
            <person name="Yamamoto K."/>
            <person name="Hamaji T."/>
            <person name="Ootsuki R."/>
            <person name="Yamaguchi H."/>
            <person name="Kawachi M."/>
            <person name="Higashiyama T."/>
            <person name="Nozaki H."/>
        </authorList>
    </citation>
    <scope>NUCLEOTIDE SEQUENCE [LARGE SCALE GENOMIC DNA]</scope>
    <source>
        <strain evidence="10 11">NIES-4479</strain>
    </source>
</reference>
<keyword evidence="6 7" id="KW-0482">Metalloprotease</keyword>
<dbReference type="AlphaFoldDB" id="A0A9W6BVP8"/>
<name>A0A9W6BVP8_9CHLO</name>
<evidence type="ECO:0000256" key="6">
    <source>
        <dbReference type="ARBA" id="ARBA00023049"/>
    </source>
</evidence>
<evidence type="ECO:0000256" key="2">
    <source>
        <dbReference type="ARBA" id="ARBA00022670"/>
    </source>
</evidence>
<feature type="compositionally biased region" description="Low complexity" evidence="8">
    <location>
        <begin position="71"/>
        <end position="83"/>
    </location>
</feature>
<feature type="compositionally biased region" description="Low complexity" evidence="8">
    <location>
        <begin position="806"/>
        <end position="822"/>
    </location>
</feature>
<protein>
    <submittedName>
        <fullName evidence="10">Mitochondrial intermediate peptidase</fullName>
    </submittedName>
</protein>
<keyword evidence="11" id="KW-1185">Reference proteome</keyword>
<organism evidence="10 11">
    <name type="scientific">Pleodorina starrii</name>
    <dbReference type="NCBI Taxonomy" id="330485"/>
    <lineage>
        <taxon>Eukaryota</taxon>
        <taxon>Viridiplantae</taxon>
        <taxon>Chlorophyta</taxon>
        <taxon>core chlorophytes</taxon>
        <taxon>Chlorophyceae</taxon>
        <taxon>CS clade</taxon>
        <taxon>Chlamydomonadales</taxon>
        <taxon>Volvocaceae</taxon>
        <taxon>Pleodorina</taxon>
    </lineage>
</organism>
<evidence type="ECO:0000259" key="9">
    <source>
        <dbReference type="Pfam" id="PF01432"/>
    </source>
</evidence>
<keyword evidence="4 7" id="KW-0378">Hydrolase</keyword>
<feature type="region of interest" description="Disordered" evidence="8">
    <location>
        <begin position="986"/>
        <end position="1031"/>
    </location>
</feature>
<feature type="compositionally biased region" description="Pro residues" evidence="8">
    <location>
        <begin position="1017"/>
        <end position="1026"/>
    </location>
</feature>
<evidence type="ECO:0000313" key="10">
    <source>
        <dbReference type="EMBL" id="GLC58371.1"/>
    </source>
</evidence>
<dbReference type="EMBL" id="BRXU01000022">
    <property type="protein sequence ID" value="GLC58371.1"/>
    <property type="molecule type" value="Genomic_DNA"/>
</dbReference>
<dbReference type="PANTHER" id="PTHR11804:SF79">
    <property type="entry name" value="MITOCHONDRIAL INTERMEDIATE PEPTIDASE"/>
    <property type="match status" value="1"/>
</dbReference>
<feature type="region of interest" description="Disordered" evidence="8">
    <location>
        <begin position="417"/>
        <end position="437"/>
    </location>
</feature>
<evidence type="ECO:0000256" key="3">
    <source>
        <dbReference type="ARBA" id="ARBA00022723"/>
    </source>
</evidence>
<feature type="compositionally biased region" description="Pro residues" evidence="8">
    <location>
        <begin position="988"/>
        <end position="1000"/>
    </location>
</feature>
<feature type="region of interest" description="Disordered" evidence="8">
    <location>
        <begin position="741"/>
        <end position="822"/>
    </location>
</feature>
<feature type="compositionally biased region" description="Basic and acidic residues" evidence="8">
    <location>
        <begin position="786"/>
        <end position="795"/>
    </location>
</feature>
<evidence type="ECO:0000256" key="4">
    <source>
        <dbReference type="ARBA" id="ARBA00022801"/>
    </source>
</evidence>
<evidence type="ECO:0000256" key="5">
    <source>
        <dbReference type="ARBA" id="ARBA00022833"/>
    </source>
</evidence>
<evidence type="ECO:0000256" key="7">
    <source>
        <dbReference type="RuleBase" id="RU003435"/>
    </source>
</evidence>
<feature type="region of interest" description="Disordered" evidence="8">
    <location>
        <begin position="71"/>
        <end position="91"/>
    </location>
</feature>
<dbReference type="InterPro" id="IPR001567">
    <property type="entry name" value="Pept_M3A_M3B_dom"/>
</dbReference>
<comment type="cofactor">
    <cofactor evidence="7">
        <name>Zn(2+)</name>
        <dbReference type="ChEBI" id="CHEBI:29105"/>
    </cofactor>
    <text evidence="7">Binds 1 zinc ion.</text>
</comment>
<proteinExistence type="inferred from homology"/>
<dbReference type="InterPro" id="IPR045090">
    <property type="entry name" value="Pept_M3A_M3B"/>
</dbReference>
<dbReference type="GO" id="GO:0004222">
    <property type="term" value="F:metalloendopeptidase activity"/>
    <property type="evidence" value="ECO:0007669"/>
    <property type="project" value="InterPro"/>
</dbReference>
<evidence type="ECO:0000256" key="1">
    <source>
        <dbReference type="ARBA" id="ARBA00006040"/>
    </source>
</evidence>
<dbReference type="Gene3D" id="1.10.1370.10">
    <property type="entry name" value="Neurolysin, domain 3"/>
    <property type="match status" value="1"/>
</dbReference>
<dbReference type="PANTHER" id="PTHR11804">
    <property type="entry name" value="PROTEASE M3 THIMET OLIGOPEPTIDASE-RELATED"/>
    <property type="match status" value="1"/>
</dbReference>
<feature type="domain" description="Peptidase M3A/M3B catalytic" evidence="9">
    <location>
        <begin position="873"/>
        <end position="973"/>
    </location>
</feature>
<feature type="compositionally biased region" description="Basic and acidic residues" evidence="8">
    <location>
        <begin position="236"/>
        <end position="251"/>
    </location>
</feature>
<accession>A0A9W6BVP8</accession>
<dbReference type="GO" id="GO:0046872">
    <property type="term" value="F:metal ion binding"/>
    <property type="evidence" value="ECO:0007669"/>
    <property type="project" value="UniProtKB-UniRule"/>
</dbReference>
<dbReference type="Gene3D" id="1.10.1370.40">
    <property type="match status" value="1"/>
</dbReference>